<feature type="signal peptide" evidence="1">
    <location>
        <begin position="1"/>
        <end position="20"/>
    </location>
</feature>
<sequence length="191" mass="21071">MKRFISLALLMSLAVLQGCASYSHNLQSEPTQWPLSSEKPTKAYLSVHAEYQLNDAAANSITNITALENLVKKDLEESGYFSAVTTQKEAADVYATVTLRNHEEGSMGLAFITGLSLFLIPGAFDNTYSVEMRFRDAEGNVIGKTSAQERVTTWMHLILLPAAPFARADIDETISILTKRALEKAIQEKII</sequence>
<keyword evidence="3" id="KW-1185">Reference proteome</keyword>
<accession>A0A1H7R4Y4</accession>
<evidence type="ECO:0000313" key="2">
    <source>
        <dbReference type="EMBL" id="SEL55189.1"/>
    </source>
</evidence>
<dbReference type="PROSITE" id="PS51257">
    <property type="entry name" value="PROKAR_LIPOPROTEIN"/>
    <property type="match status" value="1"/>
</dbReference>
<dbReference type="AlphaFoldDB" id="A0A1H7R4Y4"/>
<keyword evidence="1" id="KW-0732">Signal</keyword>
<proteinExistence type="predicted"/>
<organism evidence="2 3">
    <name type="scientific">Atopomonas hussainii</name>
    <dbReference type="NCBI Taxonomy" id="1429083"/>
    <lineage>
        <taxon>Bacteria</taxon>
        <taxon>Pseudomonadati</taxon>
        <taxon>Pseudomonadota</taxon>
        <taxon>Gammaproteobacteria</taxon>
        <taxon>Pseudomonadales</taxon>
        <taxon>Pseudomonadaceae</taxon>
        <taxon>Atopomonas</taxon>
    </lineage>
</organism>
<dbReference type="Proteomes" id="UP000185766">
    <property type="component" value="Unassembled WGS sequence"/>
</dbReference>
<name>A0A1H7R4Y4_9GAMM</name>
<gene>
    <name evidence="2" type="ORF">SAMN05216214_1143</name>
</gene>
<evidence type="ECO:0000256" key="1">
    <source>
        <dbReference type="SAM" id="SignalP"/>
    </source>
</evidence>
<dbReference type="RefSeq" id="WP_074869576.1">
    <property type="nucleotide sequence ID" value="NZ_FOAS01000014.1"/>
</dbReference>
<reference evidence="2 3" key="1">
    <citation type="submission" date="2016-10" db="EMBL/GenBank/DDBJ databases">
        <authorList>
            <person name="de Groot N.N."/>
        </authorList>
    </citation>
    <scope>NUCLEOTIDE SEQUENCE [LARGE SCALE GENOMIC DNA]</scope>
    <source>
        <strain evidence="2 3">JCM 19513</strain>
    </source>
</reference>
<evidence type="ECO:0000313" key="3">
    <source>
        <dbReference type="Proteomes" id="UP000185766"/>
    </source>
</evidence>
<protein>
    <recommendedName>
        <fullName evidence="4">Lipoprotein</fullName>
    </recommendedName>
</protein>
<evidence type="ECO:0008006" key="4">
    <source>
        <dbReference type="Google" id="ProtNLM"/>
    </source>
</evidence>
<dbReference type="EMBL" id="FOAS01000014">
    <property type="protein sequence ID" value="SEL55189.1"/>
    <property type="molecule type" value="Genomic_DNA"/>
</dbReference>
<feature type="chain" id="PRO_5010198331" description="Lipoprotein" evidence="1">
    <location>
        <begin position="21"/>
        <end position="191"/>
    </location>
</feature>